<evidence type="ECO:0000256" key="12">
    <source>
        <dbReference type="ARBA" id="ARBA00022989"/>
    </source>
</evidence>
<evidence type="ECO:0000256" key="3">
    <source>
        <dbReference type="ARBA" id="ARBA00004141"/>
    </source>
</evidence>
<keyword evidence="6" id="KW-0813">Transport</keyword>
<keyword evidence="14 15" id="KW-0472">Membrane</keyword>
<keyword evidence="13" id="KW-0408">Iron</keyword>
<dbReference type="Gene3D" id="1.20.1300.10">
    <property type="entry name" value="Fumarate reductase/succinate dehydrogenase, transmembrane subunit"/>
    <property type="match status" value="1"/>
</dbReference>
<dbReference type="NCBIfam" id="TIGR02968">
    <property type="entry name" value="succ_dehyd_anc"/>
    <property type="match status" value="1"/>
</dbReference>
<keyword evidence="9 15" id="KW-0812">Transmembrane</keyword>
<proteinExistence type="predicted"/>
<keyword evidence="7" id="KW-0816">Tricarboxylic acid cycle</keyword>
<dbReference type="InterPro" id="IPR034804">
    <property type="entry name" value="SQR/QFR_C/D"/>
</dbReference>
<keyword evidence="11" id="KW-0249">Electron transport</keyword>
<evidence type="ECO:0000256" key="13">
    <source>
        <dbReference type="ARBA" id="ARBA00023004"/>
    </source>
</evidence>
<dbReference type="RefSeq" id="WP_331688572.1">
    <property type="nucleotide sequence ID" value="NZ_JAZHBN010000001.1"/>
</dbReference>
<evidence type="ECO:0000256" key="7">
    <source>
        <dbReference type="ARBA" id="ARBA00022532"/>
    </source>
</evidence>
<feature type="transmembrane region" description="Helical" evidence="15">
    <location>
        <begin position="104"/>
        <end position="129"/>
    </location>
</feature>
<evidence type="ECO:0000256" key="11">
    <source>
        <dbReference type="ARBA" id="ARBA00022982"/>
    </source>
</evidence>
<evidence type="ECO:0000256" key="1">
    <source>
        <dbReference type="ARBA" id="ARBA00001971"/>
    </source>
</evidence>
<accession>A0ABU7UZT0</accession>
<feature type="transmembrane region" description="Helical" evidence="15">
    <location>
        <begin position="66"/>
        <end position="84"/>
    </location>
</feature>
<comment type="caution">
    <text evidence="16">The sequence shown here is derived from an EMBL/GenBank/DDBJ whole genome shotgun (WGS) entry which is preliminary data.</text>
</comment>
<evidence type="ECO:0000256" key="9">
    <source>
        <dbReference type="ARBA" id="ARBA00022692"/>
    </source>
</evidence>
<gene>
    <name evidence="16" type="primary">sdhD</name>
    <name evidence="16" type="ORF">V3390_06715</name>
</gene>
<keyword evidence="10" id="KW-0479">Metal-binding</keyword>
<dbReference type="Pfam" id="PF01127">
    <property type="entry name" value="Sdh_cyt"/>
    <property type="match status" value="1"/>
</dbReference>
<protein>
    <recommendedName>
        <fullName evidence="5">Succinate dehydrogenase hydrophobic membrane anchor subunit</fullName>
    </recommendedName>
</protein>
<evidence type="ECO:0000256" key="2">
    <source>
        <dbReference type="ARBA" id="ARBA00004050"/>
    </source>
</evidence>
<dbReference type="Proteomes" id="UP001356170">
    <property type="component" value="Unassembled WGS sequence"/>
</dbReference>
<name>A0ABU7UZT0_9GAMM</name>
<comment type="function">
    <text evidence="2">Membrane-anchoring subunit of succinate dehydrogenase (SDH).</text>
</comment>
<organism evidence="16 17">
    <name type="scientific">Aquilutibacter rugosus</name>
    <dbReference type="NCBI Taxonomy" id="3115820"/>
    <lineage>
        <taxon>Bacteria</taxon>
        <taxon>Pseudomonadati</taxon>
        <taxon>Pseudomonadota</taxon>
        <taxon>Gammaproteobacteria</taxon>
        <taxon>Lysobacterales</taxon>
        <taxon>Lysobacteraceae</taxon>
        <taxon>Aquilutibacter</taxon>
    </lineage>
</organism>
<evidence type="ECO:0000256" key="4">
    <source>
        <dbReference type="ARBA" id="ARBA00005163"/>
    </source>
</evidence>
<keyword evidence="17" id="KW-1185">Reference proteome</keyword>
<comment type="pathway">
    <text evidence="4">Carbohydrate metabolism; tricarboxylic acid cycle.</text>
</comment>
<evidence type="ECO:0000256" key="6">
    <source>
        <dbReference type="ARBA" id="ARBA00022448"/>
    </source>
</evidence>
<comment type="subcellular location">
    <subcellularLocation>
        <location evidence="3">Membrane</location>
        <topology evidence="3">Multi-pass membrane protein</topology>
    </subcellularLocation>
</comment>
<dbReference type="SUPFAM" id="SSF81343">
    <property type="entry name" value="Fumarate reductase respiratory complex transmembrane subunits"/>
    <property type="match status" value="1"/>
</dbReference>
<evidence type="ECO:0000256" key="8">
    <source>
        <dbReference type="ARBA" id="ARBA00022617"/>
    </source>
</evidence>
<evidence type="ECO:0000313" key="17">
    <source>
        <dbReference type="Proteomes" id="UP001356170"/>
    </source>
</evidence>
<evidence type="ECO:0000256" key="10">
    <source>
        <dbReference type="ARBA" id="ARBA00022723"/>
    </source>
</evidence>
<evidence type="ECO:0000256" key="15">
    <source>
        <dbReference type="SAM" id="Phobius"/>
    </source>
</evidence>
<keyword evidence="12 15" id="KW-1133">Transmembrane helix</keyword>
<evidence type="ECO:0000256" key="14">
    <source>
        <dbReference type="ARBA" id="ARBA00023136"/>
    </source>
</evidence>
<sequence>MSRAADSLRNPLKRARGLGSAKSGTGHFIRQRATAIAVGLFGLYTLGLILFCMTSDYANAIAVVRHPLNMVVLIGLVITMFWHAKLGLQVVVEDYVHTHGLAITLQWLIVFICAVAALAGVTAILRIALGA</sequence>
<evidence type="ECO:0000313" key="16">
    <source>
        <dbReference type="EMBL" id="MEF2155925.1"/>
    </source>
</evidence>
<dbReference type="InterPro" id="IPR014312">
    <property type="entry name" value="Succ_DH_anchor"/>
</dbReference>
<comment type="cofactor">
    <cofactor evidence="1">
        <name>heme</name>
        <dbReference type="ChEBI" id="CHEBI:30413"/>
    </cofactor>
</comment>
<dbReference type="EMBL" id="JAZHBO010000002">
    <property type="protein sequence ID" value="MEF2155925.1"/>
    <property type="molecule type" value="Genomic_DNA"/>
</dbReference>
<dbReference type="InterPro" id="IPR000701">
    <property type="entry name" value="SuccDH_FuR_B_TM-su"/>
</dbReference>
<keyword evidence="8" id="KW-0349">Heme</keyword>
<reference evidence="16 17" key="1">
    <citation type="submission" date="2024-01" db="EMBL/GenBank/DDBJ databases">
        <title>Novel species of the genus Luteimonas isolated from rivers.</title>
        <authorList>
            <person name="Lu H."/>
        </authorList>
    </citation>
    <scope>NUCLEOTIDE SEQUENCE [LARGE SCALE GENOMIC DNA]</scope>
    <source>
        <strain evidence="16 17">FXH3W</strain>
    </source>
</reference>
<evidence type="ECO:0000256" key="5">
    <source>
        <dbReference type="ARBA" id="ARBA00019425"/>
    </source>
</evidence>
<feature type="transmembrane region" description="Helical" evidence="15">
    <location>
        <begin position="33"/>
        <end position="54"/>
    </location>
</feature>